<dbReference type="SUPFAM" id="SSF52540">
    <property type="entry name" value="P-loop containing nucleoside triphosphate hydrolases"/>
    <property type="match status" value="1"/>
</dbReference>
<sequence>MPKHKPANLGIGGKKTVREFYKSFCGERQTAPFASAIVQETELLLNKPTSHLDLGNQIKMLRTIKILAEEKGISIIMATHAPEHAFLARNTAAPLKGVHVYVWALPASAITEAYLCYLFGVEVKIADVDKGKGIKSRTSLMD</sequence>
<dbReference type="Proteomes" id="UP000027665">
    <property type="component" value="Unassembled WGS sequence"/>
</dbReference>
<dbReference type="RefSeq" id="WP_051682557.1">
    <property type="nucleotide sequence ID" value="NZ_JMKI01000006.1"/>
</dbReference>
<dbReference type="Gene3D" id="3.40.50.300">
    <property type="entry name" value="P-loop containing nucleotide triphosphate hydrolases"/>
    <property type="match status" value="1"/>
</dbReference>
<dbReference type="GO" id="GO:0006811">
    <property type="term" value="P:monoatomic ion transport"/>
    <property type="evidence" value="ECO:0007669"/>
    <property type="project" value="UniProtKB-KW"/>
</dbReference>
<keyword evidence="4" id="KW-0406">Ion transport</keyword>
<dbReference type="PANTHER" id="PTHR42771">
    <property type="entry name" value="IRON(3+)-HYDROXAMATE IMPORT ATP-BINDING PROTEIN FHUC"/>
    <property type="match status" value="1"/>
</dbReference>
<dbReference type="STRING" id="2754.EH55_12085"/>
<name>A0A073IU19_9BACT</name>
<organism evidence="6 7">
    <name type="scientific">Synergistes jonesii</name>
    <dbReference type="NCBI Taxonomy" id="2754"/>
    <lineage>
        <taxon>Bacteria</taxon>
        <taxon>Thermotogati</taxon>
        <taxon>Synergistota</taxon>
        <taxon>Synergistia</taxon>
        <taxon>Synergistales</taxon>
        <taxon>Synergistaceae</taxon>
        <taxon>Synergistes</taxon>
    </lineage>
</organism>
<evidence type="ECO:0000256" key="5">
    <source>
        <dbReference type="ARBA" id="ARBA00023136"/>
    </source>
</evidence>
<dbReference type="PANTHER" id="PTHR42771:SF2">
    <property type="entry name" value="IRON(3+)-HYDROXAMATE IMPORT ATP-BINDING PROTEIN FHUC"/>
    <property type="match status" value="1"/>
</dbReference>
<dbReference type="AlphaFoldDB" id="A0A073IU19"/>
<evidence type="ECO:0000256" key="4">
    <source>
        <dbReference type="ARBA" id="ARBA00023065"/>
    </source>
</evidence>
<dbReference type="eggNOG" id="COG1120">
    <property type="taxonomic scope" value="Bacteria"/>
</dbReference>
<keyword evidence="2" id="KW-0813">Transport</keyword>
<dbReference type="EMBL" id="JMKI01000006">
    <property type="protein sequence ID" value="KEJ93040.1"/>
    <property type="molecule type" value="Genomic_DNA"/>
</dbReference>
<reference evidence="6 7" key="1">
    <citation type="submission" date="2014-04" db="EMBL/GenBank/DDBJ databases">
        <title>Draft Genome Sequence of Synergistes jonesii.</title>
        <authorList>
            <person name="Coil D.A."/>
            <person name="Eisen J.A."/>
            <person name="Holland-Moritz H.E."/>
        </authorList>
    </citation>
    <scope>NUCLEOTIDE SEQUENCE [LARGE SCALE GENOMIC DNA]</scope>
    <source>
        <strain evidence="6 7">78-1</strain>
    </source>
</reference>
<keyword evidence="7" id="KW-1185">Reference proteome</keyword>
<evidence type="ECO:0000256" key="3">
    <source>
        <dbReference type="ARBA" id="ARBA00022475"/>
    </source>
</evidence>
<dbReference type="InterPro" id="IPR051535">
    <property type="entry name" value="Siderophore_ABC-ATPase"/>
</dbReference>
<protein>
    <recommendedName>
        <fullName evidence="8">ABC transporter domain-containing protein</fullName>
    </recommendedName>
</protein>
<evidence type="ECO:0000313" key="6">
    <source>
        <dbReference type="EMBL" id="KEJ93040.1"/>
    </source>
</evidence>
<accession>A0A073IU19</accession>
<dbReference type="InterPro" id="IPR027417">
    <property type="entry name" value="P-loop_NTPase"/>
</dbReference>
<dbReference type="GO" id="GO:0005886">
    <property type="term" value="C:plasma membrane"/>
    <property type="evidence" value="ECO:0007669"/>
    <property type="project" value="UniProtKB-SubCell"/>
</dbReference>
<comment type="subcellular location">
    <subcellularLocation>
        <location evidence="1">Cell membrane</location>
        <topology evidence="1">Peripheral membrane protein</topology>
    </subcellularLocation>
</comment>
<evidence type="ECO:0000313" key="7">
    <source>
        <dbReference type="Proteomes" id="UP000027665"/>
    </source>
</evidence>
<evidence type="ECO:0008006" key="8">
    <source>
        <dbReference type="Google" id="ProtNLM"/>
    </source>
</evidence>
<gene>
    <name evidence="6" type="ORF">EH55_12085</name>
</gene>
<dbReference type="GeneID" id="90982705"/>
<evidence type="ECO:0000256" key="2">
    <source>
        <dbReference type="ARBA" id="ARBA00022448"/>
    </source>
</evidence>
<keyword evidence="5" id="KW-0472">Membrane</keyword>
<proteinExistence type="predicted"/>
<evidence type="ECO:0000256" key="1">
    <source>
        <dbReference type="ARBA" id="ARBA00004202"/>
    </source>
</evidence>
<comment type="caution">
    <text evidence="6">The sequence shown here is derived from an EMBL/GenBank/DDBJ whole genome shotgun (WGS) entry which is preliminary data.</text>
</comment>
<keyword evidence="3" id="KW-1003">Cell membrane</keyword>
<dbReference type="OrthoDB" id="9799337at2"/>